<dbReference type="PANTHER" id="PTHR46128:SF122">
    <property type="entry name" value="PENTACOTRIPEPTIDE-REPEAT REGION OF PRORP DOMAIN-CONTAINING PROTEIN"/>
    <property type="match status" value="1"/>
</dbReference>
<evidence type="ECO:0000313" key="3">
    <source>
        <dbReference type="EMBL" id="KAJ2906966.1"/>
    </source>
</evidence>
<reference evidence="3" key="1">
    <citation type="submission" date="2022-07" db="EMBL/GenBank/DDBJ databases">
        <title>Draft genome sequence of Zalerion maritima ATCC 34329, a (micro)plastics degrading marine fungus.</title>
        <authorList>
            <person name="Paco A."/>
            <person name="Goncalves M.F.M."/>
            <person name="Rocha-Santos T.A.P."/>
            <person name="Alves A."/>
        </authorList>
    </citation>
    <scope>NUCLEOTIDE SEQUENCE</scope>
    <source>
        <strain evidence="3">ATCC 34329</strain>
    </source>
</reference>
<keyword evidence="4" id="KW-1185">Reference proteome</keyword>
<comment type="caution">
    <text evidence="3">The sequence shown here is derived from an EMBL/GenBank/DDBJ whole genome shotgun (WGS) entry which is preliminary data.</text>
</comment>
<dbReference type="PANTHER" id="PTHR46128">
    <property type="entry name" value="MITOCHONDRIAL GROUP I INTRON SPLICING FACTOR CCM1"/>
    <property type="match status" value="1"/>
</dbReference>
<dbReference type="EMBL" id="JAKWBI020000007">
    <property type="protein sequence ID" value="KAJ2906966.1"/>
    <property type="molecule type" value="Genomic_DNA"/>
</dbReference>
<dbReference type="NCBIfam" id="TIGR00756">
    <property type="entry name" value="PPR"/>
    <property type="match status" value="1"/>
</dbReference>
<feature type="repeat" description="PPR" evidence="2">
    <location>
        <begin position="215"/>
        <end position="249"/>
    </location>
</feature>
<accession>A0AAD5WXF0</accession>
<gene>
    <name evidence="3" type="ORF">MKZ38_009829</name>
</gene>
<dbReference type="AlphaFoldDB" id="A0AAD5WXF0"/>
<dbReference type="Proteomes" id="UP001201980">
    <property type="component" value="Unassembled WGS sequence"/>
</dbReference>
<evidence type="ECO:0000313" key="4">
    <source>
        <dbReference type="Proteomes" id="UP001201980"/>
    </source>
</evidence>
<protein>
    <recommendedName>
        <fullName evidence="5">Pentatricopeptide repeat-containing protein</fullName>
    </recommendedName>
</protein>
<dbReference type="InterPro" id="IPR050872">
    <property type="entry name" value="PPR_P_subfamily"/>
</dbReference>
<name>A0AAD5WXF0_9PEZI</name>
<proteinExistence type="inferred from homology"/>
<dbReference type="InterPro" id="IPR011990">
    <property type="entry name" value="TPR-like_helical_dom_sf"/>
</dbReference>
<comment type="similarity">
    <text evidence="1">Belongs to the PPR family. P subfamily.</text>
</comment>
<sequence>MTPRRPGLKVPSYFTFSATRCVSGSPKTRTKEELLDIVGHYDDESAEDHFEFLRDIYRRGYPPPNGPNVTVSDAPSDVLYPSPYQTMGRGLETAKVQKLRESLYIARVKPEIFDPQAAYDIYLSLPEPRMLYISGKLRHILMSQMVQRPKNYKGMLRYFSLVSDIKECGLSLLTSEWNTAISYASRYVGSVTESETEAALKLWKEMSNVAGIKATDVTFNIMFDVASKSGNFALAEMIYKEMIGRGLTFNRYHHVSLIHFFGLKMDSGGVRAAYREMVETGEMIDSTVLNSVISALLRCGEEGDAERIYDKMKCTHPAAPIMTHRTYFKERVVTKVLMMFAEIGRRNKPLRPVLQAQSSITPTLQTYRILINHYAHKVGDLQRVTKYLDEMQHFDVPLHGAIFLTLFKAFHEHGGFLGTEWTAERLDHVFASFLSHYDRLDQGLYINKWMAMWILKAFARSFRSKEKVVDVFIEIKIRAQGGDVDIDEIEHVLHKTLKSIS</sequence>
<dbReference type="InterPro" id="IPR002885">
    <property type="entry name" value="PPR_rpt"/>
</dbReference>
<dbReference type="Gene3D" id="1.25.40.10">
    <property type="entry name" value="Tetratricopeptide repeat domain"/>
    <property type="match status" value="2"/>
</dbReference>
<dbReference type="Pfam" id="PF01535">
    <property type="entry name" value="PPR"/>
    <property type="match status" value="2"/>
</dbReference>
<evidence type="ECO:0008006" key="5">
    <source>
        <dbReference type="Google" id="ProtNLM"/>
    </source>
</evidence>
<evidence type="ECO:0000256" key="2">
    <source>
        <dbReference type="PROSITE-ProRule" id="PRU00708"/>
    </source>
</evidence>
<evidence type="ECO:0000256" key="1">
    <source>
        <dbReference type="ARBA" id="ARBA00007626"/>
    </source>
</evidence>
<dbReference type="PROSITE" id="PS51375">
    <property type="entry name" value="PPR"/>
    <property type="match status" value="1"/>
</dbReference>
<organism evidence="3 4">
    <name type="scientific">Zalerion maritima</name>
    <dbReference type="NCBI Taxonomy" id="339359"/>
    <lineage>
        <taxon>Eukaryota</taxon>
        <taxon>Fungi</taxon>
        <taxon>Dikarya</taxon>
        <taxon>Ascomycota</taxon>
        <taxon>Pezizomycotina</taxon>
        <taxon>Sordariomycetes</taxon>
        <taxon>Lulworthiomycetidae</taxon>
        <taxon>Lulworthiales</taxon>
        <taxon>Lulworthiaceae</taxon>
        <taxon>Zalerion</taxon>
    </lineage>
</organism>